<dbReference type="AlphaFoldDB" id="A0A8H4NYM1"/>
<gene>
    <name evidence="3" type="ORF">F53441_4599</name>
</gene>
<dbReference type="OrthoDB" id="6077919at2759"/>
<evidence type="ECO:0000313" key="3">
    <source>
        <dbReference type="EMBL" id="KAF4452580.1"/>
    </source>
</evidence>
<name>A0A8H4NYM1_9HYPO</name>
<dbReference type="Gene3D" id="3.30.160.60">
    <property type="entry name" value="Classic Zinc Finger"/>
    <property type="match status" value="1"/>
</dbReference>
<organism evidence="3 4">
    <name type="scientific">Fusarium austroafricanum</name>
    <dbReference type="NCBI Taxonomy" id="2364996"/>
    <lineage>
        <taxon>Eukaryota</taxon>
        <taxon>Fungi</taxon>
        <taxon>Dikarya</taxon>
        <taxon>Ascomycota</taxon>
        <taxon>Pezizomycotina</taxon>
        <taxon>Sordariomycetes</taxon>
        <taxon>Hypocreomycetidae</taxon>
        <taxon>Hypocreales</taxon>
        <taxon>Nectriaceae</taxon>
        <taxon>Fusarium</taxon>
        <taxon>Fusarium concolor species complex</taxon>
    </lineage>
</organism>
<feature type="compositionally biased region" description="Acidic residues" evidence="1">
    <location>
        <begin position="347"/>
        <end position="358"/>
    </location>
</feature>
<feature type="region of interest" description="Disordered" evidence="1">
    <location>
        <begin position="1"/>
        <end position="82"/>
    </location>
</feature>
<dbReference type="EMBL" id="JAADJG010000182">
    <property type="protein sequence ID" value="KAF4452580.1"/>
    <property type="molecule type" value="Genomic_DNA"/>
</dbReference>
<feature type="region of interest" description="Disordered" evidence="1">
    <location>
        <begin position="313"/>
        <end position="380"/>
    </location>
</feature>
<protein>
    <submittedName>
        <fullName evidence="3">C2H2 type zinc finger domain protein</fullName>
    </submittedName>
</protein>
<feature type="domain" description="C2H2-type" evidence="2">
    <location>
        <begin position="188"/>
        <end position="211"/>
    </location>
</feature>
<proteinExistence type="predicted"/>
<dbReference type="PROSITE" id="PS00028">
    <property type="entry name" value="ZINC_FINGER_C2H2_1"/>
    <property type="match status" value="1"/>
</dbReference>
<sequence>MNAEDVQPKLQELAQTYGRSRPSENYSLPPLRSDRKTSQSHGAKDGNRRCDLFRPPVHNDRPFTPLNSTRQEDADIAPGTGNNAEFEAVVSGKRNALRNWVPAGGFPRILNNSEDFLALLDEIPRGFTTAVLNHSKQSEEPEGEGYVYNDEVEEPRVDDQAADEPHKCPHPDCDAKFRMPSQLKLWKCTLLPCQRKFGSKHDWKRHENGKHLKYDTWVCNVQNAEGESCSKTFYWPGPLRQHLQKAHDIQDGDLRKEKANEGMRRQARSSFWCGFCSKWIIIPEPRQQEGSDIRWDHIDTHFRKVYTELDHGQWEPEQQISPRNKLRLEVLPPPSDGTASSKRTSELEEPEALNEDDEGQRKRALSEDIEGEPSHKHRKS</sequence>
<comment type="caution">
    <text evidence="3">The sequence shown here is derived from an EMBL/GenBank/DDBJ whole genome shotgun (WGS) entry which is preliminary data.</text>
</comment>
<evidence type="ECO:0000313" key="4">
    <source>
        <dbReference type="Proteomes" id="UP000605986"/>
    </source>
</evidence>
<dbReference type="InterPro" id="IPR013087">
    <property type="entry name" value="Znf_C2H2_type"/>
</dbReference>
<dbReference type="Proteomes" id="UP000605986">
    <property type="component" value="Unassembled WGS sequence"/>
</dbReference>
<keyword evidence="4" id="KW-1185">Reference proteome</keyword>
<feature type="compositionally biased region" description="Basic and acidic residues" evidence="1">
    <location>
        <begin position="32"/>
        <end position="61"/>
    </location>
</feature>
<accession>A0A8H4NYM1</accession>
<evidence type="ECO:0000256" key="1">
    <source>
        <dbReference type="SAM" id="MobiDB-lite"/>
    </source>
</evidence>
<reference evidence="3" key="1">
    <citation type="submission" date="2020-01" db="EMBL/GenBank/DDBJ databases">
        <title>Identification and distribution of gene clusters putatively required for synthesis of sphingolipid metabolism inhibitors in phylogenetically diverse species of the filamentous fungus Fusarium.</title>
        <authorList>
            <person name="Kim H.-S."/>
            <person name="Busman M."/>
            <person name="Brown D.W."/>
            <person name="Divon H."/>
            <person name="Uhlig S."/>
            <person name="Proctor R.H."/>
        </authorList>
    </citation>
    <scope>NUCLEOTIDE SEQUENCE</scope>
    <source>
        <strain evidence="3">NRRL 53441</strain>
    </source>
</reference>
<evidence type="ECO:0000259" key="2">
    <source>
        <dbReference type="PROSITE" id="PS00028"/>
    </source>
</evidence>
<feature type="compositionally biased region" description="Polar residues" evidence="1">
    <location>
        <begin position="13"/>
        <end position="26"/>
    </location>
</feature>